<organism evidence="10 11">
    <name type="scientific">Candidatus Sungbacteria bacterium RIFCSPHIGHO2_02_FULL_49_20</name>
    <dbReference type="NCBI Taxonomy" id="1802272"/>
    <lineage>
        <taxon>Bacteria</taxon>
        <taxon>Candidatus Sungiibacteriota</taxon>
    </lineage>
</organism>
<feature type="transmembrane region" description="Helical" evidence="8">
    <location>
        <begin position="303"/>
        <end position="324"/>
    </location>
</feature>
<feature type="transmembrane region" description="Helical" evidence="8">
    <location>
        <begin position="157"/>
        <end position="186"/>
    </location>
</feature>
<dbReference type="GO" id="GO:0000030">
    <property type="term" value="F:mannosyltransferase activity"/>
    <property type="evidence" value="ECO:0007669"/>
    <property type="project" value="InterPro"/>
</dbReference>
<keyword evidence="4" id="KW-0808">Transferase</keyword>
<dbReference type="GO" id="GO:0006493">
    <property type="term" value="P:protein O-linked glycosylation"/>
    <property type="evidence" value="ECO:0007669"/>
    <property type="project" value="InterPro"/>
</dbReference>
<accession>A0A1G2KNW0</accession>
<keyword evidence="7 8" id="KW-0472">Membrane</keyword>
<dbReference type="EMBL" id="MHQK01000038">
    <property type="protein sequence ID" value="OHA01066.1"/>
    <property type="molecule type" value="Genomic_DNA"/>
</dbReference>
<evidence type="ECO:0000256" key="4">
    <source>
        <dbReference type="ARBA" id="ARBA00022679"/>
    </source>
</evidence>
<comment type="caution">
    <text evidence="10">The sequence shown here is derived from an EMBL/GenBank/DDBJ whole genome shotgun (WGS) entry which is preliminary data.</text>
</comment>
<dbReference type="InterPro" id="IPR003342">
    <property type="entry name" value="ArnT-like_N"/>
</dbReference>
<dbReference type="Pfam" id="PF02366">
    <property type="entry name" value="PMT"/>
    <property type="match status" value="1"/>
</dbReference>
<evidence type="ECO:0000256" key="2">
    <source>
        <dbReference type="ARBA" id="ARBA00022475"/>
    </source>
</evidence>
<evidence type="ECO:0000256" key="7">
    <source>
        <dbReference type="ARBA" id="ARBA00023136"/>
    </source>
</evidence>
<evidence type="ECO:0000313" key="10">
    <source>
        <dbReference type="EMBL" id="OHA01066.1"/>
    </source>
</evidence>
<evidence type="ECO:0000259" key="9">
    <source>
        <dbReference type="Pfam" id="PF02366"/>
    </source>
</evidence>
<keyword evidence="5 8" id="KW-0812">Transmembrane</keyword>
<evidence type="ECO:0000256" key="8">
    <source>
        <dbReference type="SAM" id="Phobius"/>
    </source>
</evidence>
<dbReference type="AlphaFoldDB" id="A0A1G2KNW0"/>
<proteinExistence type="predicted"/>
<evidence type="ECO:0000256" key="3">
    <source>
        <dbReference type="ARBA" id="ARBA00022676"/>
    </source>
</evidence>
<reference evidence="10 11" key="1">
    <citation type="journal article" date="2016" name="Nat. Commun.">
        <title>Thousands of microbial genomes shed light on interconnected biogeochemical processes in an aquifer system.</title>
        <authorList>
            <person name="Anantharaman K."/>
            <person name="Brown C.T."/>
            <person name="Hug L.A."/>
            <person name="Sharon I."/>
            <person name="Castelle C.J."/>
            <person name="Probst A.J."/>
            <person name="Thomas B.C."/>
            <person name="Singh A."/>
            <person name="Wilkins M.J."/>
            <person name="Karaoz U."/>
            <person name="Brodie E.L."/>
            <person name="Williams K.H."/>
            <person name="Hubbard S.S."/>
            <person name="Banfield J.F."/>
        </authorList>
    </citation>
    <scope>NUCLEOTIDE SEQUENCE [LARGE SCALE GENOMIC DNA]</scope>
</reference>
<evidence type="ECO:0000256" key="1">
    <source>
        <dbReference type="ARBA" id="ARBA00004651"/>
    </source>
</evidence>
<evidence type="ECO:0000256" key="6">
    <source>
        <dbReference type="ARBA" id="ARBA00022989"/>
    </source>
</evidence>
<feature type="transmembrane region" description="Helical" evidence="8">
    <location>
        <begin position="198"/>
        <end position="219"/>
    </location>
</feature>
<feature type="transmembrane region" description="Helical" evidence="8">
    <location>
        <begin position="127"/>
        <end position="145"/>
    </location>
</feature>
<dbReference type="GO" id="GO:0016763">
    <property type="term" value="F:pentosyltransferase activity"/>
    <property type="evidence" value="ECO:0007669"/>
    <property type="project" value="TreeGrafter"/>
</dbReference>
<protein>
    <recommendedName>
        <fullName evidence="9">ArnT-like N-terminal domain-containing protein</fullName>
    </recommendedName>
</protein>
<feature type="domain" description="ArnT-like N-terminal" evidence="9">
    <location>
        <begin position="76"/>
        <end position="223"/>
    </location>
</feature>
<gene>
    <name evidence="10" type="ORF">A3C12_00425</name>
</gene>
<dbReference type="GO" id="GO:0009103">
    <property type="term" value="P:lipopolysaccharide biosynthetic process"/>
    <property type="evidence" value="ECO:0007669"/>
    <property type="project" value="UniProtKB-ARBA"/>
</dbReference>
<evidence type="ECO:0000256" key="5">
    <source>
        <dbReference type="ARBA" id="ARBA00022692"/>
    </source>
</evidence>
<dbReference type="GO" id="GO:0005886">
    <property type="term" value="C:plasma membrane"/>
    <property type="evidence" value="ECO:0007669"/>
    <property type="project" value="UniProtKB-SubCell"/>
</dbReference>
<dbReference type="InterPro" id="IPR050297">
    <property type="entry name" value="LipidA_mod_glycosyltrf_83"/>
</dbReference>
<keyword evidence="2" id="KW-1003">Cell membrane</keyword>
<dbReference type="PANTHER" id="PTHR33908">
    <property type="entry name" value="MANNOSYLTRANSFERASE YKCB-RELATED"/>
    <property type="match status" value="1"/>
</dbReference>
<feature type="transmembrane region" description="Helical" evidence="8">
    <location>
        <begin position="330"/>
        <end position="351"/>
    </location>
</feature>
<dbReference type="GO" id="GO:0010041">
    <property type="term" value="P:response to iron(III) ion"/>
    <property type="evidence" value="ECO:0007669"/>
    <property type="project" value="TreeGrafter"/>
</dbReference>
<feature type="transmembrane region" description="Helical" evidence="8">
    <location>
        <begin position="105"/>
        <end position="121"/>
    </location>
</feature>
<name>A0A1G2KNW0_9BACT</name>
<feature type="transmembrane region" description="Helical" evidence="8">
    <location>
        <begin position="270"/>
        <end position="291"/>
    </location>
</feature>
<dbReference type="PANTHER" id="PTHR33908:SF3">
    <property type="entry name" value="UNDECAPRENYL PHOSPHATE-ALPHA-4-AMINO-4-DEOXY-L-ARABINOSE ARABINOSYL TRANSFERASE"/>
    <property type="match status" value="1"/>
</dbReference>
<keyword evidence="6 8" id="KW-1133">Transmembrane helix</keyword>
<evidence type="ECO:0000313" key="11">
    <source>
        <dbReference type="Proteomes" id="UP000178710"/>
    </source>
</evidence>
<dbReference type="Proteomes" id="UP000178710">
    <property type="component" value="Unassembled WGS sequence"/>
</dbReference>
<comment type="subcellular location">
    <subcellularLocation>
        <location evidence="1">Cell membrane</location>
        <topology evidence="1">Multi-pass membrane protein</topology>
    </subcellularLocation>
</comment>
<sequence length="526" mass="60394">MHYLFLALVVLLGAGLRLINIQAEPYWGDEVLSLDIATYVHPIGQLLDYIRAVEFHPPLYYIILQTWTHWFGTEPGAVRSLSLIFGVGVVLLGYAFVYELWRDRKAALIAALILAVLPIQIEYSHSARPYAIMEFLGLVAAYALWRYLRTRSWKFLTLYIIAGIFGLYIHYSFIFILAALGLWWGIELFIFGEKNSRPYAVTVWLGAHALVLVGFWYWLDAFFYKIILGQFEIAGLARNIDSLRPLVFFETAINQLLWVTKQETISSTPIFVAMIWKIVAIVFLALGAISTRLRLGSLKMRGGLFLLWLTLFPVTVFFFAPHSVYYTDIIWQHVIFSSIPLIALVTGLIVVLPWRRGVVLLLLFLISLVPFISNIVGNDADWHYQYQLQAMGEQVNQQFQPGDLVVVTYAFLRTDMTHFIRDEVPVAELKPIQYDATYDLWSTRHTLGFIANEYQSRVYSPTSGEVNEKLSRLIAEYHAKRVWLIGFSGKDQKVHGWFSARGWRPIFSSIGEVYLLDLYARDASTK</sequence>
<feature type="transmembrane region" description="Helical" evidence="8">
    <location>
        <begin position="358"/>
        <end position="377"/>
    </location>
</feature>
<keyword evidence="3" id="KW-0328">Glycosyltransferase</keyword>
<feature type="transmembrane region" description="Helical" evidence="8">
    <location>
        <begin position="77"/>
        <end position="98"/>
    </location>
</feature>